<dbReference type="EMBL" id="JRVJ01000017">
    <property type="protein sequence ID" value="KGM18338.1"/>
    <property type="molecule type" value="Genomic_DNA"/>
</dbReference>
<evidence type="ECO:0000259" key="1">
    <source>
        <dbReference type="Pfam" id="PF05076"/>
    </source>
</evidence>
<gene>
    <name evidence="2" type="ORF">MA47_08355</name>
</gene>
<comment type="caution">
    <text evidence="2">The sequence shown here is derived from an EMBL/GenBank/DDBJ whole genome shotgun (WGS) entry which is preliminary data.</text>
</comment>
<evidence type="ECO:0000313" key="3">
    <source>
        <dbReference type="Proteomes" id="UP000030145"/>
    </source>
</evidence>
<organism evidence="2 3">
    <name type="scientific">Corynebacterium auriscanis</name>
    <dbReference type="NCBI Taxonomy" id="99807"/>
    <lineage>
        <taxon>Bacteria</taxon>
        <taxon>Bacillati</taxon>
        <taxon>Actinomycetota</taxon>
        <taxon>Actinomycetes</taxon>
        <taxon>Mycobacteriales</taxon>
        <taxon>Corynebacteriaceae</taxon>
        <taxon>Corynebacterium</taxon>
    </lineage>
</organism>
<dbReference type="InterPro" id="IPR020941">
    <property type="entry name" value="SUFU-like_domain"/>
</dbReference>
<reference evidence="2 3" key="1">
    <citation type="submission" date="2014-10" db="EMBL/GenBank/DDBJ databases">
        <title>Whole Genome sequence of Corynebacterium auriscanis strain CIP 106629.</title>
        <authorList>
            <person name="Hassan S.S."/>
            <person name="Jamal S.B."/>
            <person name="Tiwari S."/>
            <person name="Oliveira L.D.C."/>
            <person name="Souza F."/>
            <person name="Mariano D.C."/>
            <person name="Almeida S."/>
            <person name="Dorella F."/>
            <person name="Pereira F."/>
            <person name="Carvalho A."/>
            <person name="Leal C.A."/>
            <person name="Soares S.D.C."/>
            <person name="Figueiredo H.C."/>
            <person name="Silva A."/>
            <person name="Azevedo V.A."/>
        </authorList>
    </citation>
    <scope>NUCLEOTIDE SEQUENCE [LARGE SCALE GENOMIC DNA]</scope>
    <source>
        <strain evidence="2 3">CIP 106629</strain>
    </source>
</reference>
<name>A0A0A2DGN1_9CORY</name>
<dbReference type="Proteomes" id="UP000030145">
    <property type="component" value="Unassembled WGS sequence"/>
</dbReference>
<evidence type="ECO:0000313" key="2">
    <source>
        <dbReference type="EMBL" id="KGM18338.1"/>
    </source>
</evidence>
<dbReference type="AlphaFoldDB" id="A0A0A2DGN1"/>
<feature type="domain" description="Suppressor of fused-like" evidence="1">
    <location>
        <begin position="64"/>
        <end position="212"/>
    </location>
</feature>
<dbReference type="Pfam" id="PF05076">
    <property type="entry name" value="SUFU"/>
    <property type="match status" value="1"/>
</dbReference>
<sequence>MNTEETLHWAEGLLPEGAQAFTHRIAESFPEFTVLQVHLGSDADSSAETVAMTTDAARIEAGLETEDGSDLRVEFITVVRGHTDRAAHLVSGVAAMISQDPFTLSPQPGLLLPELASSLDSTMTAKHGLLVVPFLWEDGVPHLHEVATAGRRSKEAQEGFGAAVEFTHPGRLTLPVQLVMLTDEELDIAEQQGVDKLQQKLVETGADLHNPWR</sequence>
<keyword evidence="3" id="KW-1185">Reference proteome</keyword>
<proteinExistence type="predicted"/>
<protein>
    <recommendedName>
        <fullName evidence="1">Suppressor of fused-like domain-containing protein</fullName>
    </recommendedName>
</protein>
<accession>A0A0A2DGN1</accession>